<feature type="transmembrane region" description="Helical" evidence="1">
    <location>
        <begin position="261"/>
        <end position="281"/>
    </location>
</feature>
<feature type="transmembrane region" description="Helical" evidence="1">
    <location>
        <begin position="395"/>
        <end position="415"/>
    </location>
</feature>
<feature type="transmembrane region" description="Helical" evidence="1">
    <location>
        <begin position="157"/>
        <end position="183"/>
    </location>
</feature>
<keyword evidence="1" id="KW-0472">Membrane</keyword>
<feature type="transmembrane region" description="Helical" evidence="1">
    <location>
        <begin position="302"/>
        <end position="321"/>
    </location>
</feature>
<feature type="transmembrane region" description="Helical" evidence="1">
    <location>
        <begin position="427"/>
        <end position="448"/>
    </location>
</feature>
<evidence type="ECO:0000313" key="2">
    <source>
        <dbReference type="EMBL" id="KGE72793.1"/>
    </source>
</evidence>
<dbReference type="GO" id="GO:0015501">
    <property type="term" value="F:glutamate:sodium symporter activity"/>
    <property type="evidence" value="ECO:0007669"/>
    <property type="project" value="InterPro"/>
</dbReference>
<dbReference type="AlphaFoldDB" id="A0A098QZC9"/>
<dbReference type="EMBL" id="JNUP01000048">
    <property type="protein sequence ID" value="KGE72793.1"/>
    <property type="molecule type" value="Genomic_DNA"/>
</dbReference>
<evidence type="ECO:0000313" key="3">
    <source>
        <dbReference type="Proteomes" id="UP000029692"/>
    </source>
</evidence>
<dbReference type="PANTHER" id="PTHR36178">
    <property type="entry name" value="SLR0625 PROTEIN"/>
    <property type="match status" value="1"/>
</dbReference>
<dbReference type="eggNOG" id="COG0786">
    <property type="taxonomic scope" value="Bacteria"/>
</dbReference>
<feature type="transmembrane region" description="Helical" evidence="1">
    <location>
        <begin position="327"/>
        <end position="350"/>
    </location>
</feature>
<feature type="transmembrane region" description="Helical" evidence="1">
    <location>
        <begin position="94"/>
        <end position="123"/>
    </location>
</feature>
<dbReference type="GO" id="GO:0016020">
    <property type="term" value="C:membrane"/>
    <property type="evidence" value="ECO:0007669"/>
    <property type="project" value="InterPro"/>
</dbReference>
<reference evidence="2 3" key="1">
    <citation type="submission" date="2014-05" db="EMBL/GenBank/DDBJ databases">
        <title>De novo Genome Sequence of Spirocheata sp.</title>
        <authorList>
            <person name="Shivani Y."/>
            <person name="Subhash Y."/>
            <person name="Tushar L."/>
            <person name="Sasikala C."/>
            <person name="Ramana C.V."/>
        </authorList>
    </citation>
    <scope>NUCLEOTIDE SEQUENCE [LARGE SCALE GENOMIC DNA]</scope>
    <source>
        <strain evidence="2 3">JC230</strain>
    </source>
</reference>
<dbReference type="PANTHER" id="PTHR36178:SF1">
    <property type="entry name" value="SODIUM_GLUTAMATE SYMPORTER"/>
    <property type="match status" value="1"/>
</dbReference>
<accession>A0A098QZC9</accession>
<comment type="caution">
    <text evidence="2">The sequence shown here is derived from an EMBL/GenBank/DDBJ whole genome shotgun (WGS) entry which is preliminary data.</text>
</comment>
<feature type="transmembrane region" description="Helical" evidence="1">
    <location>
        <begin position="6"/>
        <end position="25"/>
    </location>
</feature>
<proteinExistence type="predicted"/>
<feature type="transmembrane region" description="Helical" evidence="1">
    <location>
        <begin position="37"/>
        <end position="59"/>
    </location>
</feature>
<protein>
    <submittedName>
        <fullName evidence="2">Sodium:glutamate symporter</fullName>
    </submittedName>
</protein>
<keyword evidence="1" id="KW-0812">Transmembrane</keyword>
<keyword evidence="3" id="KW-1185">Reference proteome</keyword>
<feature type="transmembrane region" description="Helical" evidence="1">
    <location>
        <begin position="227"/>
        <end position="249"/>
    </location>
</feature>
<dbReference type="STRING" id="1480694.DC28_06055"/>
<dbReference type="GO" id="GO:0015813">
    <property type="term" value="P:L-glutamate transmembrane transport"/>
    <property type="evidence" value="ECO:0007669"/>
    <property type="project" value="InterPro"/>
</dbReference>
<sequence>MSAMWPPAIMDAIILSVLLLIGHFLKRKIPLFKRFLLPSAMIAGFLGLAAGPELLGIAPLDIERLGVYVYHLLSVGFIALTLKDRPMTASRPVVKTAFFIVSVYLIQGIIGLGLSLILAATIFPDLFPAIGLILPLGFGQGPGQAYSIGRTWENAGVLFGGGIGLTMATIGFLWATFGGVFLANRLRHRFPPAEVTRGQESAAAEITDNEAGELPLSNMIDGGTLQLFLIGLIYLAVYGTLQGLSALLAPLGSLGQNLANVLWGFHFVFGTIYAVVVKIIMNRLKRIGLMTHTYNNNYLLSRISGTAFDFMVTAAIAAISIEVLQANWAPILIITTLGGLATAWFALWAARRVFKTDVLEYTLGFFGTYTGTLSTGMALLRTVDPGFRTRVADSLVLGGGLALFLAFPLLIILNIPLVGFTEGRPELYLLTLGLLVAYLALTIFGLVFTRKSRRAGASGE</sequence>
<dbReference type="OrthoDB" id="9801557at2"/>
<name>A0A098QZC9_9SPIO</name>
<keyword evidence="1" id="KW-1133">Transmembrane helix</keyword>
<dbReference type="InterPro" id="IPR004445">
    <property type="entry name" value="GltS"/>
</dbReference>
<feature type="transmembrane region" description="Helical" evidence="1">
    <location>
        <begin position="65"/>
        <end position="82"/>
    </location>
</feature>
<evidence type="ECO:0000256" key="1">
    <source>
        <dbReference type="SAM" id="Phobius"/>
    </source>
</evidence>
<dbReference type="Proteomes" id="UP000029692">
    <property type="component" value="Unassembled WGS sequence"/>
</dbReference>
<gene>
    <name evidence="2" type="ORF">DC28_06055</name>
</gene>
<organism evidence="2 3">
    <name type="scientific">Spirochaeta lutea</name>
    <dbReference type="NCBI Taxonomy" id="1480694"/>
    <lineage>
        <taxon>Bacteria</taxon>
        <taxon>Pseudomonadati</taxon>
        <taxon>Spirochaetota</taxon>
        <taxon>Spirochaetia</taxon>
        <taxon>Spirochaetales</taxon>
        <taxon>Spirochaetaceae</taxon>
        <taxon>Spirochaeta</taxon>
    </lineage>
</organism>